<dbReference type="Proteomes" id="UP000238348">
    <property type="component" value="Chromosome"/>
</dbReference>
<organism evidence="4 5">
    <name type="scientific">Sorangium cellulosum</name>
    <name type="common">Polyangium cellulosum</name>
    <dbReference type="NCBI Taxonomy" id="56"/>
    <lineage>
        <taxon>Bacteria</taxon>
        <taxon>Pseudomonadati</taxon>
        <taxon>Myxococcota</taxon>
        <taxon>Polyangia</taxon>
        <taxon>Polyangiales</taxon>
        <taxon>Polyangiaceae</taxon>
        <taxon>Sorangium</taxon>
    </lineage>
</organism>
<dbReference type="AlphaFoldDB" id="A0A2L0EZJ0"/>
<feature type="region of interest" description="Disordered" evidence="2">
    <location>
        <begin position="1"/>
        <end position="24"/>
    </location>
</feature>
<dbReference type="Pfam" id="PF08327">
    <property type="entry name" value="AHSA1"/>
    <property type="match status" value="1"/>
</dbReference>
<dbReference type="RefSeq" id="WP_104983185.1">
    <property type="nucleotide sequence ID" value="NZ_CP012673.1"/>
</dbReference>
<dbReference type="EMBL" id="CP012673">
    <property type="protein sequence ID" value="AUX44695.1"/>
    <property type="molecule type" value="Genomic_DNA"/>
</dbReference>
<dbReference type="InterPro" id="IPR013538">
    <property type="entry name" value="ASHA1/2-like_C"/>
</dbReference>
<evidence type="ECO:0000256" key="1">
    <source>
        <dbReference type="ARBA" id="ARBA00006817"/>
    </source>
</evidence>
<protein>
    <recommendedName>
        <fullName evidence="3">Activator of Hsp90 ATPase homologue 1/2-like C-terminal domain-containing protein</fullName>
    </recommendedName>
</protein>
<reference evidence="4 5" key="1">
    <citation type="submission" date="2015-09" db="EMBL/GenBank/DDBJ databases">
        <title>Sorangium comparison.</title>
        <authorList>
            <person name="Zaburannyi N."/>
            <person name="Bunk B."/>
            <person name="Overmann J."/>
            <person name="Mueller R."/>
        </authorList>
    </citation>
    <scope>NUCLEOTIDE SEQUENCE [LARGE SCALE GENOMIC DNA]</scope>
    <source>
        <strain evidence="4 5">So ce26</strain>
    </source>
</reference>
<dbReference type="CDD" id="cd07814">
    <property type="entry name" value="SRPBCC_CalC_Aha1-like"/>
    <property type="match status" value="1"/>
</dbReference>
<dbReference type="Gene3D" id="3.30.530.20">
    <property type="match status" value="1"/>
</dbReference>
<evidence type="ECO:0000313" key="5">
    <source>
        <dbReference type="Proteomes" id="UP000238348"/>
    </source>
</evidence>
<comment type="similarity">
    <text evidence="1">Belongs to the AHA1 family.</text>
</comment>
<evidence type="ECO:0000256" key="2">
    <source>
        <dbReference type="SAM" id="MobiDB-lite"/>
    </source>
</evidence>
<dbReference type="OrthoDB" id="8417725at2"/>
<evidence type="ECO:0000259" key="3">
    <source>
        <dbReference type="Pfam" id="PF08327"/>
    </source>
</evidence>
<accession>A0A2L0EZJ0</accession>
<sequence>MPVRKEASGRRSVQAEAEVPGSPEEVWRAIATGPGISSWFVPSEVEEREGGTTVSHFGPGTSMDSVSTITAWDPPCRFAAESPEDMGPGTPTVATEWIVEAQSGGTCVVRVVHSWFASTDDWDNQLEGHTHGWVVFFRILRLYLSHFRGQPCTAFQLMSAGPAPHAKTWGALVDPLGLAGAAEGQRVRTADGAPPLAGVVERVGPSEFPELLLRLEEPAPGIAHMFALPMAGQIFLPIRIYLYGDQAPAAAARAEPSWQAWMAERFPAP</sequence>
<feature type="domain" description="Activator of Hsp90 ATPase homologue 1/2-like C-terminal" evidence="3">
    <location>
        <begin position="22"/>
        <end position="144"/>
    </location>
</feature>
<dbReference type="InterPro" id="IPR023393">
    <property type="entry name" value="START-like_dom_sf"/>
</dbReference>
<proteinExistence type="inferred from homology"/>
<dbReference type="SUPFAM" id="SSF55961">
    <property type="entry name" value="Bet v1-like"/>
    <property type="match status" value="1"/>
</dbReference>
<evidence type="ECO:0000313" key="4">
    <source>
        <dbReference type="EMBL" id="AUX44695.1"/>
    </source>
</evidence>
<name>A0A2L0EZJ0_SORCE</name>
<gene>
    <name evidence="4" type="ORF">SOCE26_061620</name>
</gene>